<dbReference type="Pfam" id="PF03358">
    <property type="entry name" value="FMN_red"/>
    <property type="match status" value="1"/>
</dbReference>
<dbReference type="InterPro" id="IPR005025">
    <property type="entry name" value="FMN_Rdtase-like_dom"/>
</dbReference>
<dbReference type="RefSeq" id="WP_175598836.1">
    <property type="nucleotide sequence ID" value="NZ_JABWGO010000001.1"/>
</dbReference>
<evidence type="ECO:0000313" key="3">
    <source>
        <dbReference type="Proteomes" id="UP000546126"/>
    </source>
</evidence>
<reference evidence="2 3" key="1">
    <citation type="submission" date="2020-06" db="EMBL/GenBank/DDBJ databases">
        <authorList>
            <person name="Chanama M."/>
        </authorList>
    </citation>
    <scope>NUCLEOTIDE SEQUENCE [LARGE SCALE GENOMIC DNA]</scope>
    <source>
        <strain evidence="2 3">TBRC6557</strain>
    </source>
</reference>
<dbReference type="InterPro" id="IPR029039">
    <property type="entry name" value="Flavoprotein-like_sf"/>
</dbReference>
<keyword evidence="3" id="KW-1185">Reference proteome</keyword>
<dbReference type="Proteomes" id="UP000546126">
    <property type="component" value="Unassembled WGS sequence"/>
</dbReference>
<proteinExistence type="predicted"/>
<accession>A0A7Y6IJ65</accession>
<dbReference type="SUPFAM" id="SSF52218">
    <property type="entry name" value="Flavoproteins"/>
    <property type="match status" value="1"/>
</dbReference>
<dbReference type="Gene3D" id="3.40.50.360">
    <property type="match status" value="1"/>
</dbReference>
<organism evidence="2 3">
    <name type="scientific">Nonomuraea rhodomycinica</name>
    <dbReference type="NCBI Taxonomy" id="1712872"/>
    <lineage>
        <taxon>Bacteria</taxon>
        <taxon>Bacillati</taxon>
        <taxon>Actinomycetota</taxon>
        <taxon>Actinomycetes</taxon>
        <taxon>Streptosporangiales</taxon>
        <taxon>Streptosporangiaceae</taxon>
        <taxon>Nonomuraea</taxon>
    </lineage>
</organism>
<name>A0A7Y6IJ65_9ACTN</name>
<gene>
    <name evidence="2" type="ORF">HT134_03865</name>
</gene>
<sequence>MRIIGIAASLHAGSFITRLLAAVGGELPSGVDFMPWTGLADVPPFTAGPVPDPPSELLRLVDDADGLLLIAPEHSLLPVELGDALRWLSASGALTGKHVAVMSASARPCGAMWAQAELYRQLTEAGAVVMGAELVISPLSPHFDERGRLTVGRLREQVRDVVSRLCPAAVGEPVPVMEAVPLRQPAVKREAALTA</sequence>
<comment type="caution">
    <text evidence="2">The sequence shown here is derived from an EMBL/GenBank/DDBJ whole genome shotgun (WGS) entry which is preliminary data.</text>
</comment>
<protein>
    <submittedName>
        <fullName evidence="2">NAD(P)H-dependent oxidoreductase</fullName>
    </submittedName>
</protein>
<dbReference type="GO" id="GO:0016491">
    <property type="term" value="F:oxidoreductase activity"/>
    <property type="evidence" value="ECO:0007669"/>
    <property type="project" value="InterPro"/>
</dbReference>
<dbReference type="AlphaFoldDB" id="A0A7Y6IJ65"/>
<dbReference type="EMBL" id="JABWGO010000001">
    <property type="protein sequence ID" value="NUW39269.1"/>
    <property type="molecule type" value="Genomic_DNA"/>
</dbReference>
<feature type="domain" description="NADPH-dependent FMN reductase-like" evidence="1">
    <location>
        <begin position="1"/>
        <end position="136"/>
    </location>
</feature>
<evidence type="ECO:0000313" key="2">
    <source>
        <dbReference type="EMBL" id="NUW39269.1"/>
    </source>
</evidence>
<evidence type="ECO:0000259" key="1">
    <source>
        <dbReference type="Pfam" id="PF03358"/>
    </source>
</evidence>